<dbReference type="InterPro" id="IPR000847">
    <property type="entry name" value="LysR_HTH_N"/>
</dbReference>
<keyword evidence="3" id="KW-0238">DNA-binding</keyword>
<dbReference type="GO" id="GO:0003700">
    <property type="term" value="F:DNA-binding transcription factor activity"/>
    <property type="evidence" value="ECO:0007669"/>
    <property type="project" value="InterPro"/>
</dbReference>
<feature type="domain" description="HTH lysR-type" evidence="5">
    <location>
        <begin position="6"/>
        <end position="63"/>
    </location>
</feature>
<protein>
    <submittedName>
        <fullName evidence="6">LysR family transcriptional regulator</fullName>
    </submittedName>
</protein>
<comment type="caution">
    <text evidence="6">The sequence shown here is derived from an EMBL/GenBank/DDBJ whole genome shotgun (WGS) entry which is preliminary data.</text>
</comment>
<keyword evidence="4" id="KW-0804">Transcription</keyword>
<evidence type="ECO:0000256" key="3">
    <source>
        <dbReference type="ARBA" id="ARBA00023125"/>
    </source>
</evidence>
<evidence type="ECO:0000256" key="1">
    <source>
        <dbReference type="ARBA" id="ARBA00009437"/>
    </source>
</evidence>
<evidence type="ECO:0000259" key="5">
    <source>
        <dbReference type="PROSITE" id="PS50931"/>
    </source>
</evidence>
<dbReference type="Gene3D" id="3.40.190.10">
    <property type="entry name" value="Periplasmic binding protein-like II"/>
    <property type="match status" value="2"/>
</dbReference>
<dbReference type="InterPro" id="IPR036388">
    <property type="entry name" value="WH-like_DNA-bd_sf"/>
</dbReference>
<dbReference type="Proteomes" id="UP001171620">
    <property type="component" value="Unassembled WGS sequence"/>
</dbReference>
<name>A0AAW7T9X4_BURVI</name>
<dbReference type="EMBL" id="JAUJRV010000050">
    <property type="protein sequence ID" value="MDN7799596.1"/>
    <property type="molecule type" value="Genomic_DNA"/>
</dbReference>
<organism evidence="6 7">
    <name type="scientific">Burkholderia vietnamiensis</name>
    <dbReference type="NCBI Taxonomy" id="60552"/>
    <lineage>
        <taxon>Bacteria</taxon>
        <taxon>Pseudomonadati</taxon>
        <taxon>Pseudomonadota</taxon>
        <taxon>Betaproteobacteria</taxon>
        <taxon>Burkholderiales</taxon>
        <taxon>Burkholderiaceae</taxon>
        <taxon>Burkholderia</taxon>
        <taxon>Burkholderia cepacia complex</taxon>
    </lineage>
</organism>
<keyword evidence="2" id="KW-0805">Transcription regulation</keyword>
<dbReference type="PANTHER" id="PTHR30346">
    <property type="entry name" value="TRANSCRIPTIONAL DUAL REGULATOR HCAR-RELATED"/>
    <property type="match status" value="1"/>
</dbReference>
<proteinExistence type="inferred from homology"/>
<dbReference type="Gene3D" id="1.10.10.10">
    <property type="entry name" value="Winged helix-like DNA-binding domain superfamily/Winged helix DNA-binding domain"/>
    <property type="match status" value="1"/>
</dbReference>
<dbReference type="SUPFAM" id="SSF53850">
    <property type="entry name" value="Periplasmic binding protein-like II"/>
    <property type="match status" value="1"/>
</dbReference>
<sequence length="328" mass="35061">MDARNLEIRLLRYFVAVAEELHFGRAAARLAITQPPLSQAIQSLESMLGVELFIRTRRSVRLSVVGKDLLPEVQRLLGSADALRTLAQSLARSEAGSLSLAFVSTADYGILPDVLGEYTSRCPGVRLTLTEATSDLQAEEIAAGRVDAGFVIPPLPARHRAALSYMPVVREPLILAVPETVASRLGLAPVSARKVGVSLHDVADEPLVIFPRQLAPGFHDTIVDYYAALGLAPRMGQQAIQMQTIVSLVSAGMGIALVPDSLRNLRRTGVVYCSLRGAGPQLDTGLAWRTGDASPVLRGFIGVVRHHAVCASRSRVKAPPTGRGIASL</sequence>
<evidence type="ECO:0000256" key="4">
    <source>
        <dbReference type="ARBA" id="ARBA00023163"/>
    </source>
</evidence>
<evidence type="ECO:0000256" key="2">
    <source>
        <dbReference type="ARBA" id="ARBA00023015"/>
    </source>
</evidence>
<reference evidence="6" key="1">
    <citation type="submission" date="2023-07" db="EMBL/GenBank/DDBJ databases">
        <title>A collection of bacterial strains from the Burkholderia cepacia Research Laboratory and Repository.</title>
        <authorList>
            <person name="Lipuma J."/>
            <person name="Spilker T."/>
            <person name="Caverly L."/>
        </authorList>
    </citation>
    <scope>NUCLEOTIDE SEQUENCE</scope>
    <source>
        <strain evidence="6">AU44268</strain>
    </source>
</reference>
<dbReference type="PANTHER" id="PTHR30346:SF0">
    <property type="entry name" value="HCA OPERON TRANSCRIPTIONAL ACTIVATOR HCAR"/>
    <property type="match status" value="1"/>
</dbReference>
<dbReference type="PROSITE" id="PS50931">
    <property type="entry name" value="HTH_LYSR"/>
    <property type="match status" value="1"/>
</dbReference>
<dbReference type="PRINTS" id="PR00039">
    <property type="entry name" value="HTHLYSR"/>
</dbReference>
<dbReference type="GO" id="GO:0003677">
    <property type="term" value="F:DNA binding"/>
    <property type="evidence" value="ECO:0007669"/>
    <property type="project" value="UniProtKB-KW"/>
</dbReference>
<dbReference type="InterPro" id="IPR036390">
    <property type="entry name" value="WH_DNA-bd_sf"/>
</dbReference>
<dbReference type="RefSeq" id="WP_261505610.1">
    <property type="nucleotide sequence ID" value="NZ_JAUJRV010000050.1"/>
</dbReference>
<gene>
    <name evidence="6" type="ORF">QZM33_32190</name>
</gene>
<evidence type="ECO:0000313" key="6">
    <source>
        <dbReference type="EMBL" id="MDN7799596.1"/>
    </source>
</evidence>
<dbReference type="GO" id="GO:0032993">
    <property type="term" value="C:protein-DNA complex"/>
    <property type="evidence" value="ECO:0007669"/>
    <property type="project" value="TreeGrafter"/>
</dbReference>
<dbReference type="Pfam" id="PF03466">
    <property type="entry name" value="LysR_substrate"/>
    <property type="match status" value="1"/>
</dbReference>
<dbReference type="Pfam" id="PF00126">
    <property type="entry name" value="HTH_1"/>
    <property type="match status" value="1"/>
</dbReference>
<dbReference type="SUPFAM" id="SSF46785">
    <property type="entry name" value="Winged helix' DNA-binding domain"/>
    <property type="match status" value="1"/>
</dbReference>
<evidence type="ECO:0000313" key="7">
    <source>
        <dbReference type="Proteomes" id="UP001171620"/>
    </source>
</evidence>
<comment type="similarity">
    <text evidence="1">Belongs to the LysR transcriptional regulatory family.</text>
</comment>
<dbReference type="AlphaFoldDB" id="A0AAW7T9X4"/>
<accession>A0AAW7T9X4</accession>
<dbReference type="FunFam" id="1.10.10.10:FF:000001">
    <property type="entry name" value="LysR family transcriptional regulator"/>
    <property type="match status" value="1"/>
</dbReference>
<dbReference type="InterPro" id="IPR005119">
    <property type="entry name" value="LysR_subst-bd"/>
</dbReference>